<dbReference type="RefSeq" id="WP_131281732.1">
    <property type="nucleotide sequence ID" value="NZ_CP031395.1"/>
</dbReference>
<dbReference type="GO" id="GO:0016747">
    <property type="term" value="F:acyltransferase activity, transferring groups other than amino-acyl groups"/>
    <property type="evidence" value="ECO:0007669"/>
    <property type="project" value="InterPro"/>
</dbReference>
<accession>A0A4P6ULL1</accession>
<dbReference type="PROSITE" id="PS51186">
    <property type="entry name" value="GNAT"/>
    <property type="match status" value="1"/>
</dbReference>
<dbReference type="OrthoDB" id="9806005at2"/>
<dbReference type="Pfam" id="PF00583">
    <property type="entry name" value="Acetyltransf_1"/>
    <property type="match status" value="1"/>
</dbReference>
<sequence>MSIELREGDFDAFFEAPFACYGTQGIAVSPMREDLRRALNAEKNPLFRDHARRTWFTAHRDGRIVGRVLAHIHDASNQLHGLQRGYFGCLDCIDDLEVARSLLDAASQWLRLRGCTEIAGGFNLTITQMIGVVAEGFEHAPYTYQDYSPPHIAKLLESLGYQRFFPMTTFEADLREFDPESLLGDKQRALLGNGRWTWERIRRRGLNDVLRDACAVLNDGFRDNPMFVPLTQEEFLYPCEGMMWVIDEHISMVARENGRPVGVLLCIPDLNPFLRATRSRMGLSTLWHLLKLKLFRRRASLIFFSVCRSHHGLGINGVLLHKVTSALKSRGYTHLGLSWVSDANVASHRQMQKLGAKVLHRLYLYRKALA</sequence>
<dbReference type="AlphaFoldDB" id="A0A4P6ULL1"/>
<dbReference type="Proteomes" id="UP000292939">
    <property type="component" value="Chromosome"/>
</dbReference>
<dbReference type="PANTHER" id="PTHR41368">
    <property type="entry name" value="PROTEIN YGHO"/>
    <property type="match status" value="1"/>
</dbReference>
<dbReference type="EMBL" id="CP031395">
    <property type="protein sequence ID" value="QBK06092.1"/>
    <property type="molecule type" value="Genomic_DNA"/>
</dbReference>
<dbReference type="Gene3D" id="3.40.630.30">
    <property type="match status" value="1"/>
</dbReference>
<dbReference type="SUPFAM" id="SSF55729">
    <property type="entry name" value="Acyl-CoA N-acyltransferases (Nat)"/>
    <property type="match status" value="1"/>
</dbReference>
<proteinExistence type="predicted"/>
<gene>
    <name evidence="2" type="ORF">DW355_16445</name>
</gene>
<dbReference type="InterPro" id="IPR000182">
    <property type="entry name" value="GNAT_dom"/>
</dbReference>
<dbReference type="PANTHER" id="PTHR41368:SF1">
    <property type="entry name" value="PROTEIN YGHO"/>
    <property type="match status" value="1"/>
</dbReference>
<dbReference type="InterPro" id="IPR016181">
    <property type="entry name" value="Acyl_CoA_acyltransferase"/>
</dbReference>
<keyword evidence="2" id="KW-0808">Transferase</keyword>
<protein>
    <submittedName>
        <fullName evidence="2">GNAT family N-acetyltransferase</fullName>
    </submittedName>
</protein>
<evidence type="ECO:0000313" key="2">
    <source>
        <dbReference type="EMBL" id="QBK06092.1"/>
    </source>
</evidence>
<feature type="domain" description="N-acetyltransferase" evidence="1">
    <location>
        <begin position="199"/>
        <end position="370"/>
    </location>
</feature>
<evidence type="ECO:0000259" key="1">
    <source>
        <dbReference type="PROSITE" id="PS51186"/>
    </source>
</evidence>
<organism evidence="2 3">
    <name type="scientific">Hylemonella gracilis</name>
    <dbReference type="NCBI Taxonomy" id="80880"/>
    <lineage>
        <taxon>Bacteria</taxon>
        <taxon>Pseudomonadati</taxon>
        <taxon>Pseudomonadota</taxon>
        <taxon>Betaproteobacteria</taxon>
        <taxon>Burkholderiales</taxon>
        <taxon>Comamonadaceae</taxon>
        <taxon>Hylemonella</taxon>
    </lineage>
</organism>
<dbReference type="InterPro" id="IPR039968">
    <property type="entry name" value="BcerS-like"/>
</dbReference>
<reference evidence="2 3" key="1">
    <citation type="submission" date="2018-07" db="EMBL/GenBank/DDBJ databases">
        <title>Exploring interactions and the metabolic potential of the ultra-small soil bacteria Hylemonella gracilis.</title>
        <authorList>
            <person name="Tyc O."/>
            <person name="Kulkarni P."/>
            <person name="Gawehns F."/>
            <person name="Hundscheid M."/>
            <person name="Zweers H."/>
            <person name="Garbeva P."/>
        </authorList>
    </citation>
    <scope>NUCLEOTIDE SEQUENCE [LARGE SCALE GENOMIC DNA]</scope>
    <source>
        <strain evidence="2 3">NS1</strain>
    </source>
</reference>
<name>A0A4P6ULL1_9BURK</name>
<evidence type="ECO:0000313" key="3">
    <source>
        <dbReference type="Proteomes" id="UP000292939"/>
    </source>
</evidence>
<dbReference type="KEGG" id="hgr:DW355_16445"/>